<dbReference type="PANTHER" id="PTHR11096">
    <property type="entry name" value="RNA 3' TERMINAL PHOSPHATE CYCLASE"/>
    <property type="match status" value="1"/>
</dbReference>
<evidence type="ECO:0000256" key="3">
    <source>
        <dbReference type="ARBA" id="ARBA00022517"/>
    </source>
</evidence>
<accession>A0A448WNA3</accession>
<proteinExistence type="inferred from homology"/>
<evidence type="ECO:0000256" key="1">
    <source>
        <dbReference type="ARBA" id="ARBA00004604"/>
    </source>
</evidence>
<dbReference type="InterPro" id="IPR023797">
    <property type="entry name" value="RNA3'_phos_cyclase_dom"/>
</dbReference>
<evidence type="ECO:0000313" key="9">
    <source>
        <dbReference type="Proteomes" id="UP000784294"/>
    </source>
</evidence>
<reference evidence="8" key="1">
    <citation type="submission" date="2018-11" db="EMBL/GenBank/DDBJ databases">
        <authorList>
            <consortium name="Pathogen Informatics"/>
        </authorList>
    </citation>
    <scope>NUCLEOTIDE SEQUENCE</scope>
</reference>
<evidence type="ECO:0000256" key="5">
    <source>
        <dbReference type="SAM" id="MobiDB-lite"/>
    </source>
</evidence>
<dbReference type="InterPro" id="IPR037136">
    <property type="entry name" value="RNA3'_phos_cyclase_dom_sf"/>
</dbReference>
<comment type="subcellular location">
    <subcellularLocation>
        <location evidence="1">Nucleus</location>
        <location evidence="1">Nucleolus</location>
    </subcellularLocation>
</comment>
<keyword evidence="4" id="KW-0539">Nucleus</keyword>
<evidence type="ECO:0000259" key="7">
    <source>
        <dbReference type="Pfam" id="PF05189"/>
    </source>
</evidence>
<feature type="region of interest" description="Disordered" evidence="5">
    <location>
        <begin position="341"/>
        <end position="369"/>
    </location>
</feature>
<dbReference type="InterPro" id="IPR036553">
    <property type="entry name" value="RPTC_insert"/>
</dbReference>
<organism evidence="8 9">
    <name type="scientific">Protopolystoma xenopodis</name>
    <dbReference type="NCBI Taxonomy" id="117903"/>
    <lineage>
        <taxon>Eukaryota</taxon>
        <taxon>Metazoa</taxon>
        <taxon>Spiralia</taxon>
        <taxon>Lophotrochozoa</taxon>
        <taxon>Platyhelminthes</taxon>
        <taxon>Monogenea</taxon>
        <taxon>Polyopisthocotylea</taxon>
        <taxon>Polystomatidea</taxon>
        <taxon>Polystomatidae</taxon>
        <taxon>Protopolystoma</taxon>
    </lineage>
</organism>
<dbReference type="OrthoDB" id="1911237at2759"/>
<dbReference type="EMBL" id="CAAALY010026607">
    <property type="protein sequence ID" value="VEL15970.1"/>
    <property type="molecule type" value="Genomic_DNA"/>
</dbReference>
<dbReference type="PROSITE" id="PS01287">
    <property type="entry name" value="RTC"/>
    <property type="match status" value="1"/>
</dbReference>
<dbReference type="GO" id="GO:0000479">
    <property type="term" value="P:endonucleolytic cleavage of tricistronic rRNA transcript (SSU-rRNA, 5.8S rRNA, LSU-rRNA)"/>
    <property type="evidence" value="ECO:0007669"/>
    <property type="project" value="TreeGrafter"/>
</dbReference>
<feature type="domain" description="RNA 3'-terminal phosphate cyclase insert" evidence="7">
    <location>
        <begin position="169"/>
        <end position="273"/>
    </location>
</feature>
<dbReference type="Gene3D" id="3.30.360.20">
    <property type="entry name" value="RNA 3'-terminal phosphate cyclase, insert domain"/>
    <property type="match status" value="1"/>
</dbReference>
<dbReference type="Proteomes" id="UP000784294">
    <property type="component" value="Unassembled WGS sequence"/>
</dbReference>
<evidence type="ECO:0000259" key="6">
    <source>
        <dbReference type="Pfam" id="PF01137"/>
    </source>
</evidence>
<evidence type="ECO:0000256" key="2">
    <source>
        <dbReference type="ARBA" id="ARBA00007089"/>
    </source>
</evidence>
<dbReference type="Pfam" id="PF05189">
    <property type="entry name" value="RTC_insert"/>
    <property type="match status" value="1"/>
</dbReference>
<gene>
    <name evidence="8" type="ORF">PXEA_LOCUS9410</name>
</gene>
<name>A0A448WNA3_9PLAT</name>
<dbReference type="PANTHER" id="PTHR11096:SF1">
    <property type="entry name" value="RNA 3'-TERMINAL PHOSPHATE CYCLASE-LIKE PROTEIN"/>
    <property type="match status" value="1"/>
</dbReference>
<feature type="compositionally biased region" description="Basic and acidic residues" evidence="5">
    <location>
        <begin position="357"/>
        <end position="369"/>
    </location>
</feature>
<dbReference type="InterPro" id="IPR000228">
    <property type="entry name" value="RNA3'_term_phos_cyc"/>
</dbReference>
<evidence type="ECO:0000256" key="4">
    <source>
        <dbReference type="ARBA" id="ARBA00023242"/>
    </source>
</evidence>
<evidence type="ECO:0008006" key="10">
    <source>
        <dbReference type="Google" id="ProtNLM"/>
    </source>
</evidence>
<dbReference type="InterPro" id="IPR013791">
    <property type="entry name" value="RNA3'-term_phos_cycl_insert"/>
</dbReference>
<dbReference type="InterPro" id="IPR013792">
    <property type="entry name" value="RNA3'P_cycl/enolpyr_Trfase_a/b"/>
</dbReference>
<comment type="caution">
    <text evidence="8">The sequence shown here is derived from an EMBL/GenBank/DDBJ whole genome shotgun (WGS) entry which is preliminary data.</text>
</comment>
<evidence type="ECO:0000313" key="8">
    <source>
        <dbReference type="EMBL" id="VEL15970.1"/>
    </source>
</evidence>
<dbReference type="AlphaFoldDB" id="A0A448WNA3"/>
<dbReference type="NCBIfam" id="TIGR03400">
    <property type="entry name" value="18S_RNA_Rcl1p"/>
    <property type="match status" value="1"/>
</dbReference>
<comment type="similarity">
    <text evidence="2">Belongs to the RNA 3'-terminal cyclase family. Type 2 subfamily.</text>
</comment>
<dbReference type="GO" id="GO:0004521">
    <property type="term" value="F:RNA endonuclease activity"/>
    <property type="evidence" value="ECO:0007669"/>
    <property type="project" value="TreeGrafter"/>
</dbReference>
<dbReference type="GO" id="GO:0005730">
    <property type="term" value="C:nucleolus"/>
    <property type="evidence" value="ECO:0007669"/>
    <property type="project" value="UniProtKB-SubCell"/>
</dbReference>
<sequence>MRIALSLLSSHPVRIINIRSKSTNPGVDDAELSLFKLLDEITNGTIVKINDTGTIVSFFPGNLIGGEFTFSCCTSRGLGYYLEVLLLLALFCKNPTEARLFGVTNNSIDPSVDIIDKVWFKVLAHFLGPVGADGLKIEVIKRGLLPKGGGEILFKAKPCKCIFPINKLRSGKVFRIRGLVWTCRVNPSNNNQMIAGAKDVLTKFLSDVYFTKDHRKSDSCGSSPGFGIILWAETKEGSYFCSQAISEPLGSSLPPVIPVDLGKRAAELLLTEIYRGGHVGSDTQSLAFILMACESGRNASQLLIGLPTLYSIGTLRLIRDFFGVKFDLRYEEQFHRLDKMSNMGDIESSTKANPKPQKSEYHEQKNGDEAKRHLVDPESQHYSGLDKLIVTCFGSGLQHVNQAIR</sequence>
<dbReference type="InterPro" id="IPR016443">
    <property type="entry name" value="RNA3'_term_phos_cyc_type_2"/>
</dbReference>
<dbReference type="InterPro" id="IPR020719">
    <property type="entry name" value="RNA3'_term_phos_cycl-like_CS"/>
</dbReference>
<keyword evidence="9" id="KW-1185">Reference proteome</keyword>
<feature type="domain" description="RNA 3'-terminal phosphate cyclase" evidence="6">
    <location>
        <begin position="2"/>
        <end position="327"/>
    </location>
</feature>
<keyword evidence="3" id="KW-0690">Ribosome biogenesis</keyword>
<dbReference type="Gene3D" id="3.65.10.20">
    <property type="entry name" value="RNA 3'-terminal phosphate cyclase domain"/>
    <property type="match status" value="1"/>
</dbReference>
<protein>
    <recommendedName>
        <fullName evidence="10">RNA 3'-terminal phosphate cyclase domain-containing protein</fullName>
    </recommendedName>
</protein>
<dbReference type="Pfam" id="PF01137">
    <property type="entry name" value="RTC"/>
    <property type="match status" value="1"/>
</dbReference>
<dbReference type="SUPFAM" id="SSF55205">
    <property type="entry name" value="EPT/RTPC-like"/>
    <property type="match status" value="1"/>
</dbReference>